<dbReference type="EMBL" id="ML978067">
    <property type="protein sequence ID" value="KAF2019828.1"/>
    <property type="molecule type" value="Genomic_DNA"/>
</dbReference>
<dbReference type="Proteomes" id="UP000799778">
    <property type="component" value="Unassembled WGS sequence"/>
</dbReference>
<dbReference type="SUPFAM" id="SSF51735">
    <property type="entry name" value="NAD(P)-binding Rossmann-fold domains"/>
    <property type="match status" value="1"/>
</dbReference>
<evidence type="ECO:0000256" key="4">
    <source>
        <dbReference type="ARBA" id="ARBA00022833"/>
    </source>
</evidence>
<protein>
    <submittedName>
        <fullName evidence="9">Alcohol dehydrogenase-like protein</fullName>
    </submittedName>
</protein>
<dbReference type="InterPro" id="IPR011032">
    <property type="entry name" value="GroES-like_sf"/>
</dbReference>
<evidence type="ECO:0000256" key="2">
    <source>
        <dbReference type="ARBA" id="ARBA00008072"/>
    </source>
</evidence>
<dbReference type="Pfam" id="PF00107">
    <property type="entry name" value="ADH_zinc_N"/>
    <property type="match status" value="1"/>
</dbReference>
<dbReference type="CDD" id="cd08297">
    <property type="entry name" value="CAD3"/>
    <property type="match status" value="1"/>
</dbReference>
<reference evidence="9" key="1">
    <citation type="journal article" date="2020" name="Stud. Mycol.">
        <title>101 Dothideomycetes genomes: a test case for predicting lifestyles and emergence of pathogens.</title>
        <authorList>
            <person name="Haridas S."/>
            <person name="Albert R."/>
            <person name="Binder M."/>
            <person name="Bloem J."/>
            <person name="Labutti K."/>
            <person name="Salamov A."/>
            <person name="Andreopoulos B."/>
            <person name="Baker S."/>
            <person name="Barry K."/>
            <person name="Bills G."/>
            <person name="Bluhm B."/>
            <person name="Cannon C."/>
            <person name="Castanera R."/>
            <person name="Culley D."/>
            <person name="Daum C."/>
            <person name="Ezra D."/>
            <person name="Gonzalez J."/>
            <person name="Henrissat B."/>
            <person name="Kuo A."/>
            <person name="Liang C."/>
            <person name="Lipzen A."/>
            <person name="Lutzoni F."/>
            <person name="Magnuson J."/>
            <person name="Mondo S."/>
            <person name="Nolan M."/>
            <person name="Ohm R."/>
            <person name="Pangilinan J."/>
            <person name="Park H.-J."/>
            <person name="Ramirez L."/>
            <person name="Alfaro M."/>
            <person name="Sun H."/>
            <person name="Tritt A."/>
            <person name="Yoshinaga Y."/>
            <person name="Zwiers L.-H."/>
            <person name="Turgeon B."/>
            <person name="Goodwin S."/>
            <person name="Spatafora J."/>
            <person name="Crous P."/>
            <person name="Grigoriev I."/>
        </authorList>
    </citation>
    <scope>NUCLEOTIDE SEQUENCE</scope>
    <source>
        <strain evidence="9">CBS 175.79</strain>
    </source>
</reference>
<name>A0A6A5Y323_9PLEO</name>
<dbReference type="Gene3D" id="3.40.50.720">
    <property type="entry name" value="NAD(P)-binding Rossmann-like Domain"/>
    <property type="match status" value="1"/>
</dbReference>
<keyword evidence="5" id="KW-0560">Oxidoreductase</keyword>
<dbReference type="InterPro" id="IPR002328">
    <property type="entry name" value="ADH_Zn_CS"/>
</dbReference>
<dbReference type="GO" id="GO:0005737">
    <property type="term" value="C:cytoplasm"/>
    <property type="evidence" value="ECO:0007669"/>
    <property type="project" value="TreeGrafter"/>
</dbReference>
<gene>
    <name evidence="9" type="ORF">BU24DRAFT_439798</name>
</gene>
<evidence type="ECO:0000256" key="6">
    <source>
        <dbReference type="ARBA" id="ARBA00023027"/>
    </source>
</evidence>
<dbReference type="RefSeq" id="XP_033388167.1">
    <property type="nucleotide sequence ID" value="XM_033530330.1"/>
</dbReference>
<dbReference type="InterPro" id="IPR013154">
    <property type="entry name" value="ADH-like_N"/>
</dbReference>
<keyword evidence="3 7" id="KW-0479">Metal-binding</keyword>
<comment type="similarity">
    <text evidence="2 7">Belongs to the zinc-containing alcohol dehydrogenase family.</text>
</comment>
<dbReference type="OrthoDB" id="1879366at2759"/>
<evidence type="ECO:0000259" key="8">
    <source>
        <dbReference type="SMART" id="SM00829"/>
    </source>
</evidence>
<evidence type="ECO:0000256" key="3">
    <source>
        <dbReference type="ARBA" id="ARBA00022723"/>
    </source>
</evidence>
<feature type="domain" description="Enoyl reductase (ER)" evidence="8">
    <location>
        <begin position="19"/>
        <end position="356"/>
    </location>
</feature>
<evidence type="ECO:0000256" key="5">
    <source>
        <dbReference type="ARBA" id="ARBA00023002"/>
    </source>
</evidence>
<dbReference type="PROSITE" id="PS00059">
    <property type="entry name" value="ADH_ZINC"/>
    <property type="match status" value="1"/>
</dbReference>
<comment type="cofactor">
    <cofactor evidence="1 7">
        <name>Zn(2+)</name>
        <dbReference type="ChEBI" id="CHEBI:29105"/>
    </cofactor>
</comment>
<accession>A0A6A5Y323</accession>
<keyword evidence="6" id="KW-0520">NAD</keyword>
<evidence type="ECO:0000256" key="7">
    <source>
        <dbReference type="RuleBase" id="RU361277"/>
    </source>
</evidence>
<sequence length="360" mass="37763">MAHQELPKKYRAAVYDKPGSISIKIEEKDMPVPGQGEVLLKLTHSGVCHSDLGIMTNGWASSQDPTPAGQIGGHEGVGVVVQLGAGAEDHVKLGDRVGVKWIFSACLSCPPCLRGYEGICANQKVSGYFTPGTFQQYILAPANYVTPIPDGLDGALAAPMLCAGLTTYAALKRSEAKGGDWVVLLGAGGGLGNLAIQLANKAFAHRVIGVDAESKRDLVLSSGAEHFIPLEGTKSIIEAVKGLTGGEGAQAVLVLTAANAAYADAVDMLRFAGTLVCVGLPEGKQIPIASAVPMKLIDKAAKIVGVSVGNRQETIECLDFAARGLVKPHVRVEKLDKLADTFHDMHDRKVQGRVVLDLQS</sequence>
<dbReference type="GeneID" id="54287727"/>
<dbReference type="InterPro" id="IPR036291">
    <property type="entry name" value="NAD(P)-bd_dom_sf"/>
</dbReference>
<organism evidence="9 10">
    <name type="scientific">Aaosphaeria arxii CBS 175.79</name>
    <dbReference type="NCBI Taxonomy" id="1450172"/>
    <lineage>
        <taxon>Eukaryota</taxon>
        <taxon>Fungi</taxon>
        <taxon>Dikarya</taxon>
        <taxon>Ascomycota</taxon>
        <taxon>Pezizomycotina</taxon>
        <taxon>Dothideomycetes</taxon>
        <taxon>Pleosporomycetidae</taxon>
        <taxon>Pleosporales</taxon>
        <taxon>Pleosporales incertae sedis</taxon>
        <taxon>Aaosphaeria</taxon>
    </lineage>
</organism>
<dbReference type="InterPro" id="IPR013149">
    <property type="entry name" value="ADH-like_C"/>
</dbReference>
<dbReference type="Pfam" id="PF08240">
    <property type="entry name" value="ADH_N"/>
    <property type="match status" value="1"/>
</dbReference>
<evidence type="ECO:0000313" key="9">
    <source>
        <dbReference type="EMBL" id="KAF2019828.1"/>
    </source>
</evidence>
<proteinExistence type="inferred from homology"/>
<dbReference type="PANTHER" id="PTHR42940">
    <property type="entry name" value="ALCOHOL DEHYDROGENASE 1-RELATED"/>
    <property type="match status" value="1"/>
</dbReference>
<dbReference type="SUPFAM" id="SSF50129">
    <property type="entry name" value="GroES-like"/>
    <property type="match status" value="1"/>
</dbReference>
<evidence type="ECO:0000313" key="10">
    <source>
        <dbReference type="Proteomes" id="UP000799778"/>
    </source>
</evidence>
<keyword evidence="10" id="KW-1185">Reference proteome</keyword>
<dbReference type="PANTHER" id="PTHR42940:SF5">
    <property type="entry name" value="ALCOHOL DEHYDROGENASE 2"/>
    <property type="match status" value="1"/>
</dbReference>
<dbReference type="SMART" id="SM00829">
    <property type="entry name" value="PKS_ER"/>
    <property type="match status" value="1"/>
</dbReference>
<dbReference type="FunFam" id="3.40.50.720:FF:000039">
    <property type="entry name" value="Alcohol dehydrogenase AdhP"/>
    <property type="match status" value="1"/>
</dbReference>
<dbReference type="Gene3D" id="3.90.180.10">
    <property type="entry name" value="Medium-chain alcohol dehydrogenases, catalytic domain"/>
    <property type="match status" value="1"/>
</dbReference>
<dbReference type="InterPro" id="IPR020843">
    <property type="entry name" value="ER"/>
</dbReference>
<dbReference type="GO" id="GO:0008270">
    <property type="term" value="F:zinc ion binding"/>
    <property type="evidence" value="ECO:0007669"/>
    <property type="project" value="InterPro"/>
</dbReference>
<evidence type="ECO:0000256" key="1">
    <source>
        <dbReference type="ARBA" id="ARBA00001947"/>
    </source>
</evidence>
<keyword evidence="4 7" id="KW-0862">Zinc</keyword>
<dbReference type="GO" id="GO:0004022">
    <property type="term" value="F:alcohol dehydrogenase (NAD+) activity"/>
    <property type="evidence" value="ECO:0007669"/>
    <property type="project" value="TreeGrafter"/>
</dbReference>
<dbReference type="AlphaFoldDB" id="A0A6A5Y323"/>